<dbReference type="GO" id="GO:0003677">
    <property type="term" value="F:DNA binding"/>
    <property type="evidence" value="ECO:0007669"/>
    <property type="project" value="InterPro"/>
</dbReference>
<dbReference type="InterPro" id="IPR014016">
    <property type="entry name" value="UvrD-like_ATP-bd"/>
</dbReference>
<organism evidence="11 12">
    <name type="scientific">candidate division WS6 bacterium GW2011_GWC1_36_11</name>
    <dbReference type="NCBI Taxonomy" id="1619090"/>
    <lineage>
        <taxon>Bacteria</taxon>
        <taxon>Candidatus Dojkabacteria</taxon>
    </lineage>
</organism>
<reference evidence="11 12" key="1">
    <citation type="journal article" date="2015" name="Nature">
        <title>rRNA introns, odd ribosomes, and small enigmatic genomes across a large radiation of phyla.</title>
        <authorList>
            <person name="Brown C.T."/>
            <person name="Hug L.A."/>
            <person name="Thomas B.C."/>
            <person name="Sharon I."/>
            <person name="Castelle C.J."/>
            <person name="Singh A."/>
            <person name="Wilkins M.J."/>
            <person name="Williams K.H."/>
            <person name="Banfield J.F."/>
        </authorList>
    </citation>
    <scope>NUCLEOTIDE SEQUENCE [LARGE SCALE GENOMIC DNA]</scope>
</reference>
<dbReference type="EMBL" id="LBRE01000021">
    <property type="protein sequence ID" value="KKP92090.1"/>
    <property type="molecule type" value="Genomic_DNA"/>
</dbReference>
<dbReference type="InterPro" id="IPR027417">
    <property type="entry name" value="P-loop_NTPase"/>
</dbReference>
<dbReference type="PANTHER" id="PTHR11070">
    <property type="entry name" value="UVRD / RECB / PCRA DNA HELICASE FAMILY MEMBER"/>
    <property type="match status" value="1"/>
</dbReference>
<dbReference type="AlphaFoldDB" id="A0A0G0FXM8"/>
<keyword evidence="5" id="KW-0413">Isomerase</keyword>
<evidence type="ECO:0000256" key="3">
    <source>
        <dbReference type="ARBA" id="ARBA00022806"/>
    </source>
</evidence>
<dbReference type="EC" id="5.6.2.4" evidence="7"/>
<dbReference type="PANTHER" id="PTHR11070:SF17">
    <property type="entry name" value="DNA HELICASE IV"/>
    <property type="match status" value="1"/>
</dbReference>
<gene>
    <name evidence="11" type="ORF">UR96_C0021G0017</name>
</gene>
<comment type="catalytic activity">
    <reaction evidence="6">
        <text>Couples ATP hydrolysis with the unwinding of duplex DNA by translocating in the 3'-5' direction.</text>
        <dbReference type="EC" id="5.6.2.4"/>
    </reaction>
</comment>
<dbReference type="GO" id="GO:0016887">
    <property type="term" value="F:ATP hydrolysis activity"/>
    <property type="evidence" value="ECO:0007669"/>
    <property type="project" value="RHEA"/>
</dbReference>
<feature type="domain" description="UvrD-like helicase ATP-binding" evidence="10">
    <location>
        <begin position="229"/>
        <end position="567"/>
    </location>
</feature>
<feature type="binding site" evidence="9">
    <location>
        <begin position="250"/>
        <end position="257"/>
    </location>
    <ligand>
        <name>ATP</name>
        <dbReference type="ChEBI" id="CHEBI:30616"/>
    </ligand>
</feature>
<evidence type="ECO:0000256" key="2">
    <source>
        <dbReference type="ARBA" id="ARBA00022801"/>
    </source>
</evidence>
<sequence length="730" mass="84656">MQTFKKYLNPLYKDLDEVASFSDLSNISSLEQEEYPRLQEVTKRKVLLIKQLIPRLERLEVELEHQIEIINMESGEDDIKAAKSTYNQILRQINELVDRINTELIALDSPYFGKIVFTPYDSTTKKPLILYIGKFALMDEETHIPIITDWRAPIANLYYENSGPTNNVSFVAPVGKRKGNLQQKRQFQISRARIRGIYDAKSGNAAADAFLLAQLNERLGQKLQDIVSTIQAQQNEIIREEINKPVLIQGVAGSGKTTILLHRLAYLFYAHKESIRANNSLIIAPNQMFIDYVSDVLPDLGIEKVDTQTYMFWGKKILGWNDHYTLSPLEEDLRFKEYKGSVEFLNILESYFNEFESNLLENIPYSRKERISRRYYELKEQFPNIDMEERLGLSVDFAFAQRQFDQAKSGYVDTYFNDDIEKKREILAYFSRSVNIYALYKKLFRTNLLDPDCGKYTLQAMTTSGKNTYYRIEDLAPMVFIHQKIYGTKGIERDYIMVDEAQDISYIQLATLINVAKNSNLTIAGDLAQSIIPPFYIKNWQGVIELTDKMTKKETSYHQLQRCYRTTVEIIDYANEIFKSKFPEGYKLPEAVLRHGDPVENVYLPNDFGKSSEKDIKIVVEKIKTQFEKGAVTCAVLCRDKNHATEIYSILKKYEEDIDRDVVSYTESDYKQGVLILPIEQAKGLEFDSVIIMDLNDALYPDTEITWRLLYVGMTRALHRLMIVTRSSHF</sequence>
<evidence type="ECO:0000256" key="4">
    <source>
        <dbReference type="ARBA" id="ARBA00022840"/>
    </source>
</evidence>
<evidence type="ECO:0000256" key="6">
    <source>
        <dbReference type="ARBA" id="ARBA00034617"/>
    </source>
</evidence>
<protein>
    <recommendedName>
        <fullName evidence="7">DNA 3'-5' helicase</fullName>
        <ecNumber evidence="7">5.6.2.4</ecNumber>
    </recommendedName>
</protein>
<evidence type="ECO:0000256" key="8">
    <source>
        <dbReference type="ARBA" id="ARBA00048988"/>
    </source>
</evidence>
<keyword evidence="3 9" id="KW-0347">Helicase</keyword>
<evidence type="ECO:0000256" key="7">
    <source>
        <dbReference type="ARBA" id="ARBA00034808"/>
    </source>
</evidence>
<dbReference type="InterPro" id="IPR014017">
    <property type="entry name" value="DNA_helicase_UvrD-like_C"/>
</dbReference>
<dbReference type="InterPro" id="IPR000212">
    <property type="entry name" value="DNA_helicase_UvrD/REP"/>
</dbReference>
<evidence type="ECO:0000313" key="11">
    <source>
        <dbReference type="EMBL" id="KKP92090.1"/>
    </source>
</evidence>
<dbReference type="SUPFAM" id="SSF52540">
    <property type="entry name" value="P-loop containing nucleoside triphosphate hydrolases"/>
    <property type="match status" value="1"/>
</dbReference>
<keyword evidence="2 9" id="KW-0378">Hydrolase</keyword>
<accession>A0A0G0FXM8</accession>
<evidence type="ECO:0000259" key="10">
    <source>
        <dbReference type="PROSITE" id="PS51198"/>
    </source>
</evidence>
<evidence type="ECO:0000256" key="5">
    <source>
        <dbReference type="ARBA" id="ARBA00023235"/>
    </source>
</evidence>
<dbReference type="GO" id="GO:0005524">
    <property type="term" value="F:ATP binding"/>
    <property type="evidence" value="ECO:0007669"/>
    <property type="project" value="UniProtKB-UniRule"/>
</dbReference>
<dbReference type="PATRIC" id="fig|1619090.3.peg.480"/>
<comment type="caution">
    <text evidence="11">The sequence shown here is derived from an EMBL/GenBank/DDBJ whole genome shotgun (WGS) entry which is preliminary data.</text>
</comment>
<dbReference type="GO" id="GO:0043138">
    <property type="term" value="F:3'-5' DNA helicase activity"/>
    <property type="evidence" value="ECO:0007669"/>
    <property type="project" value="UniProtKB-EC"/>
</dbReference>
<dbReference type="Pfam" id="PF13245">
    <property type="entry name" value="AAA_19"/>
    <property type="match status" value="1"/>
</dbReference>
<dbReference type="Pfam" id="PF13361">
    <property type="entry name" value="UvrD_C"/>
    <property type="match status" value="1"/>
</dbReference>
<dbReference type="PROSITE" id="PS51198">
    <property type="entry name" value="UVRD_HELICASE_ATP_BIND"/>
    <property type="match status" value="1"/>
</dbReference>
<name>A0A0G0FXM8_9BACT</name>
<dbReference type="GO" id="GO:0005829">
    <property type="term" value="C:cytosol"/>
    <property type="evidence" value="ECO:0007669"/>
    <property type="project" value="TreeGrafter"/>
</dbReference>
<keyword evidence="4 9" id="KW-0067">ATP-binding</keyword>
<comment type="catalytic activity">
    <reaction evidence="8">
        <text>ATP + H2O = ADP + phosphate + H(+)</text>
        <dbReference type="Rhea" id="RHEA:13065"/>
        <dbReference type="ChEBI" id="CHEBI:15377"/>
        <dbReference type="ChEBI" id="CHEBI:15378"/>
        <dbReference type="ChEBI" id="CHEBI:30616"/>
        <dbReference type="ChEBI" id="CHEBI:43474"/>
        <dbReference type="ChEBI" id="CHEBI:456216"/>
        <dbReference type="EC" id="5.6.2.4"/>
    </reaction>
</comment>
<evidence type="ECO:0000256" key="9">
    <source>
        <dbReference type="PROSITE-ProRule" id="PRU00560"/>
    </source>
</evidence>
<dbReference type="GO" id="GO:0000725">
    <property type="term" value="P:recombinational repair"/>
    <property type="evidence" value="ECO:0007669"/>
    <property type="project" value="TreeGrafter"/>
</dbReference>
<keyword evidence="1 9" id="KW-0547">Nucleotide-binding</keyword>
<dbReference type="Proteomes" id="UP000034140">
    <property type="component" value="Unassembled WGS sequence"/>
</dbReference>
<dbReference type="Gene3D" id="3.40.50.300">
    <property type="entry name" value="P-loop containing nucleotide triphosphate hydrolases"/>
    <property type="match status" value="2"/>
</dbReference>
<evidence type="ECO:0000313" key="12">
    <source>
        <dbReference type="Proteomes" id="UP000034140"/>
    </source>
</evidence>
<proteinExistence type="predicted"/>
<evidence type="ECO:0000256" key="1">
    <source>
        <dbReference type="ARBA" id="ARBA00022741"/>
    </source>
</evidence>